<evidence type="ECO:0000313" key="2">
    <source>
        <dbReference type="EMBL" id="KIA89900.1"/>
    </source>
</evidence>
<keyword evidence="1" id="KW-1133">Transmembrane helix</keyword>
<dbReference type="Proteomes" id="UP000031473">
    <property type="component" value="Unassembled WGS sequence"/>
</dbReference>
<proteinExistence type="predicted"/>
<keyword evidence="3" id="KW-1185">Reference proteome</keyword>
<name>A0A0C1D7M9_9FLAO</name>
<dbReference type="AlphaFoldDB" id="A0A0C1D7M9"/>
<organism evidence="2 3">
    <name type="scientific">Kaistella jeonii</name>
    <dbReference type="NCBI Taxonomy" id="266749"/>
    <lineage>
        <taxon>Bacteria</taxon>
        <taxon>Pseudomonadati</taxon>
        <taxon>Bacteroidota</taxon>
        <taxon>Flavobacteriia</taxon>
        <taxon>Flavobacteriales</taxon>
        <taxon>Weeksellaceae</taxon>
        <taxon>Chryseobacterium group</taxon>
        <taxon>Kaistella</taxon>
    </lineage>
</organism>
<protein>
    <submittedName>
        <fullName evidence="2">Uncharacterized protein</fullName>
    </submittedName>
</protein>
<accession>A0A0C1D7M9</accession>
<comment type="caution">
    <text evidence="2">The sequence shown here is derived from an EMBL/GenBank/DDBJ whole genome shotgun (WGS) entry which is preliminary data.</text>
</comment>
<evidence type="ECO:0000256" key="1">
    <source>
        <dbReference type="SAM" id="Phobius"/>
    </source>
</evidence>
<dbReference type="EMBL" id="JSYL01000002">
    <property type="protein sequence ID" value="KIA89900.1"/>
    <property type="molecule type" value="Genomic_DNA"/>
</dbReference>
<feature type="transmembrane region" description="Helical" evidence="1">
    <location>
        <begin position="20"/>
        <end position="37"/>
    </location>
</feature>
<keyword evidence="1" id="KW-0472">Membrane</keyword>
<evidence type="ECO:0000313" key="3">
    <source>
        <dbReference type="Proteomes" id="UP000031473"/>
    </source>
</evidence>
<gene>
    <name evidence="2" type="ORF">OA86_04615</name>
</gene>
<keyword evidence="1" id="KW-0812">Transmembrane</keyword>
<reference evidence="2 3" key="1">
    <citation type="submission" date="2014-10" db="EMBL/GenBank/DDBJ databases">
        <title>Kaistella jeonii genome.</title>
        <authorList>
            <person name="Clayton J.T."/>
            <person name="Newman J.D."/>
        </authorList>
    </citation>
    <scope>NUCLEOTIDE SEQUENCE [LARGE SCALE GENOMIC DNA]</scope>
    <source>
        <strain evidence="2 3">DSM 17048</strain>
    </source>
</reference>
<sequence>MGVTFIPHPKLFFKAEDLSSGIQVGLYVAIFFGELSARFARAQFPKKGFPLPSLTQDSVFYRNLKKLIKKFVPKIVSN</sequence>